<evidence type="ECO:0000313" key="3">
    <source>
        <dbReference type="Proteomes" id="UP000265798"/>
    </source>
</evidence>
<feature type="transmembrane region" description="Helical" evidence="1">
    <location>
        <begin position="48"/>
        <end position="65"/>
    </location>
</feature>
<proteinExistence type="predicted"/>
<keyword evidence="1" id="KW-1133">Transmembrane helix</keyword>
<sequence>MKGKGKERLESLLNSFEKDQNREFIGNQAEYYFKKWGKMKKSSSSMKIYSWNWAAILLGPIWYSYRKMYLISIIYFALIIGASIVATYFFEKEIPNSAFGGGSLVFGLMGNFTYLDFISKKTQKIEEDSKLNEMEKLEECKKQGGTNVGAAVLAGLPILIGIIFEIVK</sequence>
<evidence type="ECO:0000256" key="1">
    <source>
        <dbReference type="SAM" id="Phobius"/>
    </source>
</evidence>
<feature type="transmembrane region" description="Helical" evidence="1">
    <location>
        <begin position="71"/>
        <end position="90"/>
    </location>
</feature>
<comment type="caution">
    <text evidence="2">The sequence shown here is derived from an EMBL/GenBank/DDBJ whole genome shotgun (WGS) entry which is preliminary data.</text>
</comment>
<dbReference type="Proteomes" id="UP000265798">
    <property type="component" value="Unassembled WGS sequence"/>
</dbReference>
<protein>
    <recommendedName>
        <fullName evidence="4">DUF2628 domain-containing protein</fullName>
    </recommendedName>
</protein>
<feature type="transmembrane region" description="Helical" evidence="1">
    <location>
        <begin position="148"/>
        <end position="167"/>
    </location>
</feature>
<dbReference type="Pfam" id="PF10947">
    <property type="entry name" value="DUF2628"/>
    <property type="match status" value="1"/>
</dbReference>
<dbReference type="InterPro" id="IPR024399">
    <property type="entry name" value="DUF2628"/>
</dbReference>
<evidence type="ECO:0008006" key="4">
    <source>
        <dbReference type="Google" id="ProtNLM"/>
    </source>
</evidence>
<keyword evidence="1" id="KW-0472">Membrane</keyword>
<accession>A0A396YRM1</accession>
<name>A0A396YRM1_9LEPT</name>
<feature type="transmembrane region" description="Helical" evidence="1">
    <location>
        <begin position="97"/>
        <end position="115"/>
    </location>
</feature>
<gene>
    <name evidence="2" type="ORF">DLM75_23315</name>
</gene>
<reference evidence="3" key="1">
    <citation type="submission" date="2018-05" db="EMBL/GenBank/DDBJ databases">
        <title>Leptospira yasudae sp. nov. and Leptospira stimsonii sp. nov., two pathogenic species of the genus Leptospira isolated from environmental sources.</title>
        <authorList>
            <person name="Casanovas-Massana A."/>
            <person name="Hamond C."/>
            <person name="Santos L.A."/>
            <person name="Hacker K.P."/>
            <person name="Balassiano I."/>
            <person name="Medeiros M.A."/>
            <person name="Reis M.G."/>
            <person name="Ko A.I."/>
            <person name="Wunder E.A."/>
        </authorList>
    </citation>
    <scope>NUCLEOTIDE SEQUENCE [LARGE SCALE GENOMIC DNA]</scope>
    <source>
        <strain evidence="3">Yale</strain>
    </source>
</reference>
<organism evidence="2 3">
    <name type="scientific">Leptospira stimsonii</name>
    <dbReference type="NCBI Taxonomy" id="2202203"/>
    <lineage>
        <taxon>Bacteria</taxon>
        <taxon>Pseudomonadati</taxon>
        <taxon>Spirochaetota</taxon>
        <taxon>Spirochaetia</taxon>
        <taxon>Leptospirales</taxon>
        <taxon>Leptospiraceae</taxon>
        <taxon>Leptospira</taxon>
    </lineage>
</organism>
<dbReference type="EMBL" id="QHCT01000015">
    <property type="protein sequence ID" value="RHX83946.1"/>
    <property type="molecule type" value="Genomic_DNA"/>
</dbReference>
<dbReference type="AlphaFoldDB" id="A0A396YRM1"/>
<keyword evidence="1" id="KW-0812">Transmembrane</keyword>
<evidence type="ECO:0000313" key="2">
    <source>
        <dbReference type="EMBL" id="RHX83946.1"/>
    </source>
</evidence>